<dbReference type="Proteomes" id="UP001281147">
    <property type="component" value="Unassembled WGS sequence"/>
</dbReference>
<comment type="caution">
    <text evidence="1">The sequence shown here is derived from an EMBL/GenBank/DDBJ whole genome shotgun (WGS) entry which is preliminary data.</text>
</comment>
<accession>A0ACC3N5C6</accession>
<sequence length="778" mass="88671">MASTVLGKRGSPEGAYDTLDVRPFQLAKYHHQNYESLVKRSNLVFYIQNQKNLESPHDLFFSGIRYGREQLQEQVAESMWADLQREQELRCQLTAAEEQRGQLLQSREQDLASWREETEQLHSQLGSAKDVISRKEQDLRILGETSQDQQRRLTATEVEMQQLQFVNQQLTNDVDKRVEEKRSQWAQEVRSEYVRREEAISEFENKKSEWDSKLSQISQELSEEKSNHERAQEELSQIRRTMSSEDSVHEQIEQAVQETEARVEAELREEAGKAVRNINRECTKKTMELSHEKNVLEGQVERMHTEASKWFEEKQQMEAYIAQLQSQMQSGSSSSLPAQQYPSPSNSQQSSPPGPGTVPENAQTPTNKPSRQIKAKNHMNPPKESRKPTNRSTTGGGIHKSKNPKAEQAAKQKQLGDKLKEGKIVRERYDHIGSDIDPEVRTEFKQFQESTAAAIEAAKAGRMRDAFEAGKACEEERLDRMSLYKRQSYLAALQREIEEKENEAEAAHCMQAWLALEKGKFEGLQFGHQYWNDEGDMVYLVDRGDASPLKFDFFGGEKGHFDPKRDSRILPLTSYLGTFGNKIFAQQCVIAQLPECQAEAAAAFLGAKELEQFEHRLFKYTKRSRKCVERQELPKMWTQVVKLLRKNKKFRAAAEFWAEGEMSSSTTSCWPAQFVDPAKQEACTLFRGKEAREESKEGSYPIATSQDEAEINKLGLKTTIHEPGSGPMDLSGMLEAANQAMVVNRGKMQMPSDRGMPGSGRPLSTLDTSSTDADDEDL</sequence>
<gene>
    <name evidence="1" type="ORF">LTR37_010499</name>
</gene>
<evidence type="ECO:0000313" key="1">
    <source>
        <dbReference type="EMBL" id="KAK3710068.1"/>
    </source>
</evidence>
<dbReference type="EMBL" id="JAUTXU010000087">
    <property type="protein sequence ID" value="KAK3710068.1"/>
    <property type="molecule type" value="Genomic_DNA"/>
</dbReference>
<evidence type="ECO:0000313" key="2">
    <source>
        <dbReference type="Proteomes" id="UP001281147"/>
    </source>
</evidence>
<organism evidence="1 2">
    <name type="scientific">Vermiconidia calcicola</name>
    <dbReference type="NCBI Taxonomy" id="1690605"/>
    <lineage>
        <taxon>Eukaryota</taxon>
        <taxon>Fungi</taxon>
        <taxon>Dikarya</taxon>
        <taxon>Ascomycota</taxon>
        <taxon>Pezizomycotina</taxon>
        <taxon>Dothideomycetes</taxon>
        <taxon>Dothideomycetidae</taxon>
        <taxon>Mycosphaerellales</taxon>
        <taxon>Extremaceae</taxon>
        <taxon>Vermiconidia</taxon>
    </lineage>
</organism>
<name>A0ACC3N5C6_9PEZI</name>
<proteinExistence type="predicted"/>
<reference evidence="1" key="1">
    <citation type="submission" date="2023-07" db="EMBL/GenBank/DDBJ databases">
        <title>Black Yeasts Isolated from many extreme environments.</title>
        <authorList>
            <person name="Coleine C."/>
            <person name="Stajich J.E."/>
            <person name="Selbmann L."/>
        </authorList>
    </citation>
    <scope>NUCLEOTIDE SEQUENCE</scope>
    <source>
        <strain evidence="1">CCFEE 5714</strain>
    </source>
</reference>
<protein>
    <submittedName>
        <fullName evidence="1">Uncharacterized protein</fullName>
    </submittedName>
</protein>
<keyword evidence="2" id="KW-1185">Reference proteome</keyword>